<evidence type="ECO:0000256" key="4">
    <source>
        <dbReference type="ARBA" id="ARBA00022968"/>
    </source>
</evidence>
<evidence type="ECO:0000256" key="9">
    <source>
        <dbReference type="SAM" id="MobiDB-lite"/>
    </source>
</evidence>
<keyword evidence="3" id="KW-0430">Lectin</keyword>
<keyword evidence="2 10" id="KW-0812">Transmembrane</keyword>
<keyword evidence="6 10" id="KW-0472">Membrane</keyword>
<evidence type="ECO:0000313" key="12">
    <source>
        <dbReference type="Ensembl" id="ENSMSIP00000004358.1"/>
    </source>
</evidence>
<evidence type="ECO:0000313" key="13">
    <source>
        <dbReference type="Proteomes" id="UP000694415"/>
    </source>
</evidence>
<dbReference type="InterPro" id="IPR016187">
    <property type="entry name" value="CTDL_fold"/>
</dbReference>
<dbReference type="GO" id="GO:0005886">
    <property type="term" value="C:plasma membrane"/>
    <property type="evidence" value="ECO:0007669"/>
    <property type="project" value="UniProtKB-SubCell"/>
</dbReference>
<sequence length="246" mass="28661">MHKKKHNKHGTNKQEIINIGTESPTFQEKQRPSKTDQRSTVWREEQKKQELKVHRIFHPQPRTGFNVGKGTDTWLTTWRMITVILATLCIILVTKVGFLIPSLFSKGEKQSRKFSLLDPLCDRNDDSCDLCSSDIAFGNNFYSVFRENTKTCTESQSACEELNSHLVIIDSKAEVEILLLFEMNGWILHRMDGTNRSWLWRNDIKIRNTLMNDSEKKNHSCHYLRGNLFMPDECSAKKSYICEFNI</sequence>
<reference evidence="12" key="1">
    <citation type="submission" date="2025-08" db="UniProtKB">
        <authorList>
            <consortium name="Ensembl"/>
        </authorList>
    </citation>
    <scope>IDENTIFICATION</scope>
</reference>
<feature type="domain" description="C-type lectin" evidence="11">
    <location>
        <begin position="137"/>
        <end position="243"/>
    </location>
</feature>
<dbReference type="Proteomes" id="UP000694415">
    <property type="component" value="Unplaced"/>
</dbReference>
<dbReference type="PANTHER" id="PTHR22800:SF237">
    <property type="entry name" value="KILLER CELL LECTIN-LIKE RECEPTOR SUBFAMILY I MEMBER 2"/>
    <property type="match status" value="1"/>
</dbReference>
<evidence type="ECO:0000256" key="2">
    <source>
        <dbReference type="ARBA" id="ARBA00022692"/>
    </source>
</evidence>
<name>A0A8C6GDY5_MUSSI</name>
<organism evidence="12 13">
    <name type="scientific">Mus spicilegus</name>
    <name type="common">Mound-building mouse</name>
    <dbReference type="NCBI Taxonomy" id="10103"/>
    <lineage>
        <taxon>Eukaryota</taxon>
        <taxon>Metazoa</taxon>
        <taxon>Chordata</taxon>
        <taxon>Craniata</taxon>
        <taxon>Vertebrata</taxon>
        <taxon>Euteleostomi</taxon>
        <taxon>Mammalia</taxon>
        <taxon>Eutheria</taxon>
        <taxon>Euarchontoglires</taxon>
        <taxon>Glires</taxon>
        <taxon>Rodentia</taxon>
        <taxon>Myomorpha</taxon>
        <taxon>Muroidea</taxon>
        <taxon>Muridae</taxon>
        <taxon>Murinae</taxon>
        <taxon>Mus</taxon>
        <taxon>Mus</taxon>
    </lineage>
</organism>
<dbReference type="SMART" id="SM00034">
    <property type="entry name" value="CLECT"/>
    <property type="match status" value="1"/>
</dbReference>
<dbReference type="GeneTree" id="ENSGT00940000164228"/>
<keyword evidence="4" id="KW-0735">Signal-anchor</keyword>
<keyword evidence="7" id="KW-1015">Disulfide bond</keyword>
<evidence type="ECO:0000256" key="6">
    <source>
        <dbReference type="ARBA" id="ARBA00023136"/>
    </source>
</evidence>
<dbReference type="CDD" id="cd03593">
    <property type="entry name" value="CLECT_NK_receptors_like"/>
    <property type="match status" value="1"/>
</dbReference>
<evidence type="ECO:0000256" key="7">
    <source>
        <dbReference type="ARBA" id="ARBA00023157"/>
    </source>
</evidence>
<evidence type="ECO:0000256" key="3">
    <source>
        <dbReference type="ARBA" id="ARBA00022734"/>
    </source>
</evidence>
<dbReference type="GO" id="GO:0045954">
    <property type="term" value="P:positive regulation of natural killer cell mediated cytotoxicity"/>
    <property type="evidence" value="ECO:0007669"/>
    <property type="project" value="TreeGrafter"/>
</dbReference>
<dbReference type="Gene3D" id="3.10.100.10">
    <property type="entry name" value="Mannose-Binding Protein A, subunit A"/>
    <property type="match status" value="1"/>
</dbReference>
<dbReference type="GO" id="GO:0002223">
    <property type="term" value="P:stimulatory C-type lectin receptor signaling pathway"/>
    <property type="evidence" value="ECO:0007669"/>
    <property type="project" value="TreeGrafter"/>
</dbReference>
<protein>
    <submittedName>
        <fullName evidence="12">Killer cell lectin-like receptor family I member 2</fullName>
    </submittedName>
</protein>
<dbReference type="PANTHER" id="PTHR22800">
    <property type="entry name" value="C-TYPE LECTIN PROTEINS"/>
    <property type="match status" value="1"/>
</dbReference>
<reference evidence="12" key="2">
    <citation type="submission" date="2025-09" db="UniProtKB">
        <authorList>
            <consortium name="Ensembl"/>
        </authorList>
    </citation>
    <scope>IDENTIFICATION</scope>
</reference>
<keyword evidence="8" id="KW-0325">Glycoprotein</keyword>
<accession>A0A8C6GDY5</accession>
<feature type="transmembrane region" description="Helical" evidence="10">
    <location>
        <begin position="80"/>
        <end position="104"/>
    </location>
</feature>
<dbReference type="InterPro" id="IPR050919">
    <property type="entry name" value="NKG2/CD94_NK_receptors"/>
</dbReference>
<dbReference type="InterPro" id="IPR001304">
    <property type="entry name" value="C-type_lectin-like"/>
</dbReference>
<evidence type="ECO:0000259" key="11">
    <source>
        <dbReference type="PROSITE" id="PS50041"/>
    </source>
</evidence>
<evidence type="ECO:0000256" key="5">
    <source>
        <dbReference type="ARBA" id="ARBA00022989"/>
    </source>
</evidence>
<comment type="subcellular location">
    <subcellularLocation>
        <location evidence="1">Cell membrane</location>
        <topology evidence="1">Single-pass type II membrane protein</topology>
    </subcellularLocation>
</comment>
<dbReference type="Ensembl" id="ENSMSIT00000005514.1">
    <property type="protein sequence ID" value="ENSMSIP00000004358.1"/>
    <property type="gene ID" value="ENSMSIG00000003963.1"/>
</dbReference>
<keyword evidence="5 10" id="KW-1133">Transmembrane helix</keyword>
<keyword evidence="13" id="KW-1185">Reference proteome</keyword>
<feature type="region of interest" description="Disordered" evidence="9">
    <location>
        <begin position="1"/>
        <end position="44"/>
    </location>
</feature>
<dbReference type="PROSITE" id="PS50041">
    <property type="entry name" value="C_TYPE_LECTIN_2"/>
    <property type="match status" value="1"/>
</dbReference>
<feature type="compositionally biased region" description="Basic and acidic residues" evidence="9">
    <location>
        <begin position="28"/>
        <end position="44"/>
    </location>
</feature>
<dbReference type="AlphaFoldDB" id="A0A8C6GDY5"/>
<feature type="compositionally biased region" description="Basic residues" evidence="9">
    <location>
        <begin position="1"/>
        <end position="11"/>
    </location>
</feature>
<dbReference type="GO" id="GO:0030246">
    <property type="term" value="F:carbohydrate binding"/>
    <property type="evidence" value="ECO:0007669"/>
    <property type="project" value="UniProtKB-KW"/>
</dbReference>
<dbReference type="InterPro" id="IPR033992">
    <property type="entry name" value="NKR-like_CTLD"/>
</dbReference>
<dbReference type="InterPro" id="IPR016186">
    <property type="entry name" value="C-type_lectin-like/link_sf"/>
</dbReference>
<proteinExistence type="predicted"/>
<evidence type="ECO:0000256" key="1">
    <source>
        <dbReference type="ARBA" id="ARBA00004401"/>
    </source>
</evidence>
<evidence type="ECO:0000256" key="10">
    <source>
        <dbReference type="SAM" id="Phobius"/>
    </source>
</evidence>
<dbReference type="Pfam" id="PF00059">
    <property type="entry name" value="Lectin_C"/>
    <property type="match status" value="1"/>
</dbReference>
<dbReference type="SUPFAM" id="SSF56436">
    <property type="entry name" value="C-type lectin-like"/>
    <property type="match status" value="1"/>
</dbReference>
<evidence type="ECO:0000256" key="8">
    <source>
        <dbReference type="ARBA" id="ARBA00023180"/>
    </source>
</evidence>